<feature type="region of interest" description="Disordered" evidence="1">
    <location>
        <begin position="909"/>
        <end position="928"/>
    </location>
</feature>
<dbReference type="KEGG" id="ahm:TL08_19010"/>
<reference evidence="3" key="1">
    <citation type="submission" date="2016-03" db="EMBL/GenBank/DDBJ databases">
        <title>Complete genome sequence of the type strain Actinoalloteichus hymeniacidonis DSM 45092.</title>
        <authorList>
            <person name="Schaffert L."/>
            <person name="Albersmeier A."/>
            <person name="Winkler A."/>
            <person name="Kalinowski J."/>
            <person name="Zotchev S."/>
            <person name="Ruckert C."/>
        </authorList>
    </citation>
    <scope>NUCLEOTIDE SEQUENCE [LARGE SCALE GENOMIC DNA]</scope>
    <source>
        <strain evidence="3">HPA177(T) (DSM 45092(T))</strain>
    </source>
</reference>
<dbReference type="Proteomes" id="UP000095210">
    <property type="component" value="Chromosome"/>
</dbReference>
<dbReference type="RefSeq" id="WP_069850841.1">
    <property type="nucleotide sequence ID" value="NZ_CP014859.1"/>
</dbReference>
<gene>
    <name evidence="2" type="ORF">TL08_19010</name>
</gene>
<evidence type="ECO:0000313" key="2">
    <source>
        <dbReference type="EMBL" id="AOS64593.1"/>
    </source>
</evidence>
<protein>
    <recommendedName>
        <fullName evidence="4">DNA-binding protein</fullName>
    </recommendedName>
</protein>
<evidence type="ECO:0008006" key="4">
    <source>
        <dbReference type="Google" id="ProtNLM"/>
    </source>
</evidence>
<accession>A0AAC9HSD4</accession>
<organism evidence="2 3">
    <name type="scientific">Actinoalloteichus hymeniacidonis</name>
    <dbReference type="NCBI Taxonomy" id="340345"/>
    <lineage>
        <taxon>Bacteria</taxon>
        <taxon>Bacillati</taxon>
        <taxon>Actinomycetota</taxon>
        <taxon>Actinomycetes</taxon>
        <taxon>Pseudonocardiales</taxon>
        <taxon>Pseudonocardiaceae</taxon>
        <taxon>Actinoalloteichus</taxon>
    </lineage>
</organism>
<evidence type="ECO:0000313" key="3">
    <source>
        <dbReference type="Proteomes" id="UP000095210"/>
    </source>
</evidence>
<proteinExistence type="predicted"/>
<name>A0AAC9HSD4_9PSEU</name>
<sequence>MVAANPTSATVSEDDTVAARLAAGQILPGADEVGDDRGILTARRYRHPALEDRVVVRLVPQLLGQAEDLTGEFLGFDATPQTAEVGTAKRSALGFPAWALVNDPANGHHALNLVKDIERLARTARSRAGAAKEGFDSLGTMLGRAAPHFLPTFYEQAGRIFLEHGNDTYAATMFGKARDAEEVHGLEVDPDRVRQVFLEFAFAGALTAKALSAYSRRLARQDDPDAGYELFFRLSVDRIRGGLPPYAGMPQDLRRLAKAAQREAAVEDERLLGAVLDSTAITRASLAFWKSYRKPLIGLAQRDPAIPRRLLTFVPSQDSSEASLAFWMDLLRDTGALRLLTEPADATAPSPTPAVWLAAVVDARDYSASRSAVLLDAVGTMIARLIADGEPVRGLAQWPARELDLLDLLLANGVPIADGQEELSLPVQQWLADGEPGRRDLVALSASPQFQEALARGVGAHLEPKKPNAPASIETLTELRAVPGLRTALAHWITTRTAEVGESSLPILEKHLKDTFAALRRPEAFIDVPEAAETLATVDVTEALRQALRSGLIDELGWPALEAAVGRLSGPGWSEDDEIQNCGEGWPALVLRRGETFLVVGPDGVLAEHLSRIPTAARNQWYFEPRAHWFDGVLLVVWRGPDGNQAYWSDAPTEVFSLTDESHFDAYWELPHASIALPDGARFTGGRAVRPGDTAIPAPMRVMGDGITVWQAPSHYQERAFPEVDPATGEIGRISQARFFENSAGDGRVRFPQYSDLRPAVPATAASPLGAADGLHGWRVSSDGDWTLGEGIDGRRVRLPSQRGDVPEALLRLPGGAELVVTDVRFGSHLQLLDMAGRQHSTIVVGVIGDNGAPGTAFLPPKDWFHLLRPRDEAGSLALRQLTRSAAGEMIDTVVAALERRDQLRQDRLAGNGQPDSEEQNGVADAAQEAVTSAVPALTDPALRMAVVDLVRRAARLAQAFRSFGGIADEARTRADVEPIPPSGPQVGQLDLETALHWMADTGHLQNFLDNTPTRLPALLAELGGLATRSTDGPATVSDGGQGVGWLNWLPDLPLVAHRAVSGFTPDRDRDALLLLLRSLADSGIADNDGSWRRAALYCPDPEGVIHRVIPVRNGFLVPVRTQWIHMGNNAGLGVDALAFTRTPGVFDLPVGWQAASIVELTGSFRTSDLRRLLELFEERGPAPWFPQAVVELSERTGLSRSEATLLLAGLPGVDLWERRFLDPEVQQRLGLSSDQAQFAKSCWSRVDSGIRRKLLTAVLPADPARLWTAGPAVEAVADLWVAASGRRRPVPDELLIEASKRLPSVQNADIYVGAIADPESTFWLVPDGAASEELATAIHATPPVLRWLAYVLPVGDPLRPLLTVALAAVRARAANPDFKFTWWDWQAYDNLSALLGEAIDADVERARASRTAFRPREWLAVASDADDAVELTVYPNLVPPQDRELYTALVHRPSGPGIADGLPLDSERLTAACAATAPQDTDPAAYFQDPQVSVPSLVAEISDRFDLTEDASALYLQLLALPDPTDANVARWNAWKPARLRKAKAALAETDLVVTAKRARAGRSLFLPGGWLDLTSPHLPLELWKPPMFGFDTRPTGAVVPEGTVAELFAQAWQRILDGDTPTYHELETGGRR</sequence>
<dbReference type="EMBL" id="CP014859">
    <property type="protein sequence ID" value="AOS64593.1"/>
    <property type="molecule type" value="Genomic_DNA"/>
</dbReference>
<keyword evidence="3" id="KW-1185">Reference proteome</keyword>
<evidence type="ECO:0000256" key="1">
    <source>
        <dbReference type="SAM" id="MobiDB-lite"/>
    </source>
</evidence>